<accession>A0ABQ9GNJ1</accession>
<dbReference type="EMBL" id="JARBHB010000010">
    <property type="protein sequence ID" value="KAJ8873591.1"/>
    <property type="molecule type" value="Genomic_DNA"/>
</dbReference>
<keyword evidence="3" id="KW-1185">Reference proteome</keyword>
<feature type="compositionally biased region" description="Polar residues" evidence="1">
    <location>
        <begin position="837"/>
        <end position="851"/>
    </location>
</feature>
<evidence type="ECO:0000313" key="2">
    <source>
        <dbReference type="EMBL" id="KAJ8873591.1"/>
    </source>
</evidence>
<proteinExistence type="predicted"/>
<evidence type="ECO:0000313" key="3">
    <source>
        <dbReference type="Proteomes" id="UP001159363"/>
    </source>
</evidence>
<feature type="compositionally biased region" description="Basic and acidic residues" evidence="1">
    <location>
        <begin position="198"/>
        <end position="214"/>
    </location>
</feature>
<protein>
    <submittedName>
        <fullName evidence="2">Uncharacterized protein</fullName>
    </submittedName>
</protein>
<dbReference type="Proteomes" id="UP001159363">
    <property type="component" value="Chromosome 9"/>
</dbReference>
<reference evidence="2 3" key="1">
    <citation type="submission" date="2023-02" db="EMBL/GenBank/DDBJ databases">
        <title>LHISI_Scaffold_Assembly.</title>
        <authorList>
            <person name="Stuart O.P."/>
            <person name="Cleave R."/>
            <person name="Magrath M.J.L."/>
            <person name="Mikheyev A.S."/>
        </authorList>
    </citation>
    <scope>NUCLEOTIDE SEQUENCE [LARGE SCALE GENOMIC DNA]</scope>
    <source>
        <strain evidence="2">Daus_M_001</strain>
        <tissue evidence="2">Leg muscle</tissue>
    </source>
</reference>
<organism evidence="2 3">
    <name type="scientific">Dryococelus australis</name>
    <dbReference type="NCBI Taxonomy" id="614101"/>
    <lineage>
        <taxon>Eukaryota</taxon>
        <taxon>Metazoa</taxon>
        <taxon>Ecdysozoa</taxon>
        <taxon>Arthropoda</taxon>
        <taxon>Hexapoda</taxon>
        <taxon>Insecta</taxon>
        <taxon>Pterygota</taxon>
        <taxon>Neoptera</taxon>
        <taxon>Polyneoptera</taxon>
        <taxon>Phasmatodea</taxon>
        <taxon>Verophasmatodea</taxon>
        <taxon>Anareolatae</taxon>
        <taxon>Phasmatidae</taxon>
        <taxon>Eurycanthinae</taxon>
        <taxon>Dryococelus</taxon>
    </lineage>
</organism>
<evidence type="ECO:0000256" key="1">
    <source>
        <dbReference type="SAM" id="MobiDB-lite"/>
    </source>
</evidence>
<comment type="caution">
    <text evidence="2">The sequence shown here is derived from an EMBL/GenBank/DDBJ whole genome shotgun (WGS) entry which is preliminary data.</text>
</comment>
<gene>
    <name evidence="2" type="ORF">PR048_024409</name>
</gene>
<feature type="region of interest" description="Disordered" evidence="1">
    <location>
        <begin position="188"/>
        <end position="218"/>
    </location>
</feature>
<feature type="region of interest" description="Disordered" evidence="1">
    <location>
        <begin position="837"/>
        <end position="865"/>
    </location>
</feature>
<name>A0ABQ9GNJ1_9NEOP</name>
<sequence length="865" mass="95468">MENPHSMSIVMDFLGRPPRFTMGHGTCSGLSRVGAVKLAPWNGHDIVAFTLTRDSALTVSRCCWLRCPRQLTPLCKPAVTDFTAQRMQFPCRCKSRIRRGVSSVAWLRCLMTSNILVGKRKNPEKSRAPVVEWLERSPPTKAIQVRFLAGSGHGFSHVGIVPGRCCMSASFLGDIPFPSPPIPCAAPYPHHSPLIGSQDDREPPKPLNSTRDKPPNNGIVQVRFSHTQVRVTQPKAAVVERLLERSPTTKSSRVRSPAGSLPDFRMWELCMNDSVSPRQLVQAVFGTSWRTLTQSWPSTVAADNQCTVDIVYPQRGRGGWVISTLASHQCEPGSHPRPGYRIFASGNRAGFSRGSPVSSAPAFRCRSIFTSMTLIGSEDLAVKSRPILFTHSILNFVTLFEYNPRKSPRSHPNLFTHSFNSGVLKGKNGAAQECRGWGNGRSLIKPNDSLARFLSAEIRERSLRESNPVHLVGRREFYPLDHRDSSDELKGNGERVSGARSCADWPWDIVRARVAQSRRTDDYTEVHYSPVSLIRVDSKAGQCWDTGTGSEQPARSLYRVFTDKIDFKRVYTDVTFTIGSEFVMHVLDDSEAVADLQGNKKRIPYCQVHSLDDSAPIADLQGNKKRIPYCQMWDNTGATASGQTYEISLRKIREIFIPRRESDKRKQNACLPKNAGEITGVEYGYSIQGAAVAEQLACSSPTKAIRARPGHSGFSHVGIMPEDAVGRRVFSGTSRFPPPLHSGAAPYSPQSPSSALKTLMFKAVPCCSLVSGRNASSFPRLHGGYWLLLRAPRIYSSEQAPVYLATLPHTPLKAPIFRDKQVPLIITPQWRASVSDSATCSSGPRSISETQGGCGSEAELDQRVT</sequence>